<comment type="similarity">
    <text evidence="1 4">Belongs to the SKP1 family.</text>
</comment>
<reference evidence="7" key="1">
    <citation type="journal article" date="2020" name="Stud. Mycol.">
        <title>101 Dothideomycetes genomes: a test case for predicting lifestyles and emergence of pathogens.</title>
        <authorList>
            <person name="Haridas S."/>
            <person name="Albert R."/>
            <person name="Binder M."/>
            <person name="Bloem J."/>
            <person name="Labutti K."/>
            <person name="Salamov A."/>
            <person name="Andreopoulos B."/>
            <person name="Baker S."/>
            <person name="Barry K."/>
            <person name="Bills G."/>
            <person name="Bluhm B."/>
            <person name="Cannon C."/>
            <person name="Castanera R."/>
            <person name="Culley D."/>
            <person name="Daum C."/>
            <person name="Ezra D."/>
            <person name="Gonzalez J."/>
            <person name="Henrissat B."/>
            <person name="Kuo A."/>
            <person name="Liang C."/>
            <person name="Lipzen A."/>
            <person name="Lutzoni F."/>
            <person name="Magnuson J."/>
            <person name="Mondo S."/>
            <person name="Nolan M."/>
            <person name="Ohm R."/>
            <person name="Pangilinan J."/>
            <person name="Park H.-J."/>
            <person name="Ramirez L."/>
            <person name="Alfaro M."/>
            <person name="Sun H."/>
            <person name="Tritt A."/>
            <person name="Yoshinaga Y."/>
            <person name="Zwiers L.-H."/>
            <person name="Turgeon B."/>
            <person name="Goodwin S."/>
            <person name="Spatafora J."/>
            <person name="Crous P."/>
            <person name="Grigoriev I."/>
        </authorList>
    </citation>
    <scope>NUCLEOTIDE SEQUENCE</scope>
    <source>
        <strain evidence="7">CBS 480.64</strain>
    </source>
</reference>
<dbReference type="InterPro" id="IPR036296">
    <property type="entry name" value="SKP1-like_dim_sf"/>
</dbReference>
<dbReference type="InterPro" id="IPR016073">
    <property type="entry name" value="Skp1_comp_POZ"/>
</dbReference>
<dbReference type="SUPFAM" id="SSF54695">
    <property type="entry name" value="POZ domain"/>
    <property type="match status" value="1"/>
</dbReference>
<dbReference type="InterPro" id="IPR016897">
    <property type="entry name" value="SKP1"/>
</dbReference>
<dbReference type="Gene3D" id="3.30.710.10">
    <property type="entry name" value="Potassium Channel Kv1.1, Chain A"/>
    <property type="match status" value="1"/>
</dbReference>
<dbReference type="CDD" id="cd18322">
    <property type="entry name" value="BTB_POZ_SKP1"/>
    <property type="match status" value="1"/>
</dbReference>
<dbReference type="SMART" id="SM00512">
    <property type="entry name" value="Skp1"/>
    <property type="match status" value="1"/>
</dbReference>
<comment type="pathway">
    <text evidence="4">Protein modification; protein ubiquitination.</text>
</comment>
<comment type="subunit">
    <text evidence="4">Component of the SCF (SKP1-CUL1-F-box protein) E3 ubiquitin ligase complexes.</text>
</comment>
<dbReference type="Pfam" id="PF01466">
    <property type="entry name" value="Skp1"/>
    <property type="match status" value="1"/>
</dbReference>
<feature type="domain" description="SKP1 component POZ" evidence="6">
    <location>
        <begin position="8"/>
        <end position="67"/>
    </location>
</feature>
<dbReference type="InterPro" id="IPR001232">
    <property type="entry name" value="SKP1-like"/>
</dbReference>
<dbReference type="SUPFAM" id="SSF81382">
    <property type="entry name" value="Skp1 dimerisation domain-like"/>
    <property type="match status" value="1"/>
</dbReference>
<feature type="domain" description="SKP1 component dimerisation" evidence="5">
    <location>
        <begin position="113"/>
        <end position="160"/>
    </location>
</feature>
<keyword evidence="2 4" id="KW-0833">Ubl conjugation pathway</keyword>
<comment type="function">
    <text evidence="3">Essential component of the SCF (SKP1-CUL1-F-box protein) E3 ubiquitin ligase complexes, which mediate the ubiquitination and subsequent proteasomal degradation of target proteins. Controls sulfur metabolite repression, probably by mediating the inactivation or degradation of the metR transcription factor.</text>
</comment>
<keyword evidence="8" id="KW-1185">Reference proteome</keyword>
<dbReference type="GO" id="GO:0006511">
    <property type="term" value="P:ubiquitin-dependent protein catabolic process"/>
    <property type="evidence" value="ECO:0007669"/>
    <property type="project" value="InterPro"/>
</dbReference>
<name>A0A6A7C002_9PEZI</name>
<evidence type="ECO:0000313" key="7">
    <source>
        <dbReference type="EMBL" id="KAF2860547.1"/>
    </source>
</evidence>
<organism evidence="7 8">
    <name type="scientific">Piedraia hortae CBS 480.64</name>
    <dbReference type="NCBI Taxonomy" id="1314780"/>
    <lineage>
        <taxon>Eukaryota</taxon>
        <taxon>Fungi</taxon>
        <taxon>Dikarya</taxon>
        <taxon>Ascomycota</taxon>
        <taxon>Pezizomycotina</taxon>
        <taxon>Dothideomycetes</taxon>
        <taxon>Dothideomycetidae</taxon>
        <taxon>Capnodiales</taxon>
        <taxon>Piedraiaceae</taxon>
        <taxon>Piedraia</taxon>
    </lineage>
</organism>
<dbReference type="AlphaFoldDB" id="A0A6A7C002"/>
<dbReference type="InterPro" id="IPR016072">
    <property type="entry name" value="Skp1_comp_dimer"/>
</dbReference>
<sequence length="161" mass="18236">MSTQENPVTVVSSDGVEVVTTRKAAECSLLLKDMFADFGIITSESLPVMNVKGAILHKVVEWCVQHQDEPQPLDPVAVQDEPYQMDNFDRKFLKVDHTMLFEIILAANYLDIPGLMDVSCKAAALLLKKMKRKEIRAMLNIKMDLSDQEVGMLLRNFEWAH</sequence>
<gene>
    <name evidence="7" type="ORF">K470DRAFT_247166</name>
</gene>
<dbReference type="Proteomes" id="UP000799421">
    <property type="component" value="Unassembled WGS sequence"/>
</dbReference>
<dbReference type="GO" id="GO:0016567">
    <property type="term" value="P:protein ubiquitination"/>
    <property type="evidence" value="ECO:0007669"/>
    <property type="project" value="UniProtKB-UniPathway"/>
</dbReference>
<evidence type="ECO:0000259" key="5">
    <source>
        <dbReference type="Pfam" id="PF01466"/>
    </source>
</evidence>
<evidence type="ECO:0000256" key="3">
    <source>
        <dbReference type="ARBA" id="ARBA00045385"/>
    </source>
</evidence>
<proteinExistence type="inferred from homology"/>
<evidence type="ECO:0000313" key="8">
    <source>
        <dbReference type="Proteomes" id="UP000799421"/>
    </source>
</evidence>
<dbReference type="PIRSF" id="PIRSF028729">
    <property type="entry name" value="E3_ubiquit_lig_SCF_Skp"/>
    <property type="match status" value="1"/>
</dbReference>
<dbReference type="Pfam" id="PF03931">
    <property type="entry name" value="Skp1_POZ"/>
    <property type="match status" value="1"/>
</dbReference>
<evidence type="ECO:0000256" key="1">
    <source>
        <dbReference type="ARBA" id="ARBA00009993"/>
    </source>
</evidence>
<dbReference type="PANTHER" id="PTHR11165">
    <property type="entry name" value="SKP1"/>
    <property type="match status" value="1"/>
</dbReference>
<evidence type="ECO:0000259" key="6">
    <source>
        <dbReference type="Pfam" id="PF03931"/>
    </source>
</evidence>
<protein>
    <recommendedName>
        <fullName evidence="4">E3 ubiquitin ligase complex SCF subunit</fullName>
    </recommendedName>
</protein>
<accession>A0A6A7C002</accession>
<dbReference type="OrthoDB" id="2342932at2759"/>
<dbReference type="EMBL" id="MU005980">
    <property type="protein sequence ID" value="KAF2860547.1"/>
    <property type="molecule type" value="Genomic_DNA"/>
</dbReference>
<evidence type="ECO:0000256" key="2">
    <source>
        <dbReference type="ARBA" id="ARBA00022786"/>
    </source>
</evidence>
<dbReference type="UniPathway" id="UPA00143"/>
<evidence type="ECO:0000256" key="4">
    <source>
        <dbReference type="PIRNR" id="PIRNR028729"/>
    </source>
</evidence>
<dbReference type="InterPro" id="IPR011333">
    <property type="entry name" value="SKP1/BTB/POZ_sf"/>
</dbReference>